<dbReference type="OrthoDB" id="6973663at2"/>
<dbReference type="EMBL" id="UXAW01000052">
    <property type="protein sequence ID" value="VDC26089.1"/>
    <property type="molecule type" value="Genomic_DNA"/>
</dbReference>
<reference evidence="1 2" key="1">
    <citation type="submission" date="2018-11" db="EMBL/GenBank/DDBJ databases">
        <authorList>
            <person name="Criscuolo A."/>
        </authorList>
    </citation>
    <scope>NUCLEOTIDE SEQUENCE [LARGE SCALE GENOMIC DNA]</scope>
    <source>
        <strain evidence="1">ACIP111625</strain>
    </source>
</reference>
<keyword evidence="2" id="KW-1185">Reference proteome</keyword>
<evidence type="ECO:0000313" key="2">
    <source>
        <dbReference type="Proteomes" id="UP000277498"/>
    </source>
</evidence>
<dbReference type="AlphaFoldDB" id="A0A3P5XC81"/>
<dbReference type="Gene3D" id="1.10.357.10">
    <property type="entry name" value="Tetracycline Repressor, domain 2"/>
    <property type="match status" value="1"/>
</dbReference>
<evidence type="ECO:0000313" key="1">
    <source>
        <dbReference type="EMBL" id="VDC26089.1"/>
    </source>
</evidence>
<evidence type="ECO:0008006" key="3">
    <source>
        <dbReference type="Google" id="ProtNLM"/>
    </source>
</evidence>
<gene>
    <name evidence="1" type="ORF">XINFAN_01577</name>
</gene>
<dbReference type="SUPFAM" id="SSF46689">
    <property type="entry name" value="Homeodomain-like"/>
    <property type="match status" value="1"/>
</dbReference>
<name>A0A3P5XC81_9RHOB</name>
<dbReference type="Proteomes" id="UP000277498">
    <property type="component" value="Unassembled WGS sequence"/>
</dbReference>
<protein>
    <recommendedName>
        <fullName evidence="3">HTH tetR-type domain-containing protein</fullName>
    </recommendedName>
</protein>
<organism evidence="1 2">
    <name type="scientific">Pseudogemmobacter humi</name>
    <dbReference type="NCBI Taxonomy" id="2483812"/>
    <lineage>
        <taxon>Bacteria</taxon>
        <taxon>Pseudomonadati</taxon>
        <taxon>Pseudomonadota</taxon>
        <taxon>Alphaproteobacteria</taxon>
        <taxon>Rhodobacterales</taxon>
        <taxon>Paracoccaceae</taxon>
        <taxon>Pseudogemmobacter</taxon>
    </lineage>
</organism>
<dbReference type="RefSeq" id="WP_124085990.1">
    <property type="nucleotide sequence ID" value="NZ_UXAW01000052.1"/>
</dbReference>
<sequence>MPRRKILSDAEVLLEARRLFAAGGDKALSFGTLARATGLAASTLAQRFQSVGGLQGAAACAGWQELIAALDGAARDSAGKGPQSYLKALEPGAAMAPMLLALGQRDARAGELAQEWRGQVETALALRIGQGEKARLSAQILFAAWQGRLLWGIEGIRLKDLAKRLT</sequence>
<dbReference type="InterPro" id="IPR009057">
    <property type="entry name" value="Homeodomain-like_sf"/>
</dbReference>
<proteinExistence type="predicted"/>
<accession>A0A3P5XC81</accession>